<protein>
    <submittedName>
        <fullName evidence="1">Uncharacterized protein</fullName>
    </submittedName>
</protein>
<gene>
    <name evidence="1" type="ORF">NM09_03960</name>
</gene>
<evidence type="ECO:0000313" key="2">
    <source>
        <dbReference type="Proteomes" id="UP000030421"/>
    </source>
</evidence>
<accession>A0ACC4P0P6</accession>
<keyword evidence="2" id="KW-1185">Reference proteome</keyword>
<evidence type="ECO:0000313" key="1">
    <source>
        <dbReference type="EMBL" id="KHD26326.1"/>
    </source>
</evidence>
<sequence>MKVVVSGLRGIPGVMGGVETHCEELYKRLPSDFDVTVYGRKGYCESAKLSDTLSVKAIYSPRKQSLETPLHTLFTILHCFLFQKVDVFHIHGIGASIFLPLAKLLFPRVVVTHHSQNYEHQKWGRLARSVFRLGEKFALKQADMVLFVSKTLLRDSKERFPDRVGRYHFMANGFSLPTQEEVVEGVEQPYFLAVGRLVPEKGFHDLVDAFSRYTGPEKLLIAGASDFKNSYTESIKSKANEKVVFLGKKSRAELKWLYSNCEAFVMPSYSEGLPISALEAVYCGSPLILSDIVQNKDLSFPDKCYFPLGDVTSLINKLAEGGEVVEKDKLSQFDWEKIAVQYVDLLKRKEN</sequence>
<proteinExistence type="predicted"/>
<reference evidence="1" key="1">
    <citation type="submission" date="2014-10" db="EMBL/GenBank/DDBJ databases">
        <title>Genome sequencing of Vibrio caribbeanicus T14.</title>
        <authorList>
            <person name="Chan K.-G."/>
            <person name="Mohamad N.I."/>
        </authorList>
    </citation>
    <scope>NUCLEOTIDE SEQUENCE</scope>
    <source>
        <strain evidence="1">T14</strain>
    </source>
</reference>
<name>A0ACC4P0P6_9VIBR</name>
<comment type="caution">
    <text evidence="1">The sequence shown here is derived from an EMBL/GenBank/DDBJ whole genome shotgun (WGS) entry which is preliminary data.</text>
</comment>
<dbReference type="Proteomes" id="UP000030421">
    <property type="component" value="Unassembled WGS sequence"/>
</dbReference>
<dbReference type="EMBL" id="JRWR01000003">
    <property type="protein sequence ID" value="KHD26326.1"/>
    <property type="molecule type" value="Genomic_DNA"/>
</dbReference>
<organism evidence="1 2">
    <name type="scientific">Vibrio caribbeanicus</name>
    <dbReference type="NCBI Taxonomy" id="701175"/>
    <lineage>
        <taxon>Bacteria</taxon>
        <taxon>Pseudomonadati</taxon>
        <taxon>Pseudomonadota</taxon>
        <taxon>Gammaproteobacteria</taxon>
        <taxon>Vibrionales</taxon>
        <taxon>Vibrionaceae</taxon>
        <taxon>Vibrio</taxon>
    </lineage>
</organism>